<feature type="compositionally biased region" description="Polar residues" evidence="1">
    <location>
        <begin position="103"/>
        <end position="124"/>
    </location>
</feature>
<reference evidence="3" key="1">
    <citation type="journal article" date="2019" name="Int. J. Syst. Evol. Microbiol.">
        <title>The Global Catalogue of Microorganisms (GCM) 10K type strain sequencing project: providing services to taxonomists for standard genome sequencing and annotation.</title>
        <authorList>
            <consortium name="The Broad Institute Genomics Platform"/>
            <consortium name="The Broad Institute Genome Sequencing Center for Infectious Disease"/>
            <person name="Wu L."/>
            <person name="Ma J."/>
        </authorList>
    </citation>
    <scope>NUCLEOTIDE SEQUENCE [LARGE SCALE GENOMIC DNA]</scope>
    <source>
        <strain evidence="3">CGMCC 4.7204</strain>
    </source>
</reference>
<dbReference type="Proteomes" id="UP001595767">
    <property type="component" value="Unassembled WGS sequence"/>
</dbReference>
<evidence type="ECO:0000256" key="1">
    <source>
        <dbReference type="SAM" id="MobiDB-lite"/>
    </source>
</evidence>
<dbReference type="GO" id="GO:0032259">
    <property type="term" value="P:methylation"/>
    <property type="evidence" value="ECO:0007669"/>
    <property type="project" value="UniProtKB-KW"/>
</dbReference>
<name>A0ABV8L5Q8_9NOCA</name>
<evidence type="ECO:0000313" key="3">
    <source>
        <dbReference type="Proteomes" id="UP001595767"/>
    </source>
</evidence>
<dbReference type="RefSeq" id="WP_378552012.1">
    <property type="nucleotide sequence ID" value="NZ_JBHSBA010000007.1"/>
</dbReference>
<dbReference type="SUPFAM" id="SSF53335">
    <property type="entry name" value="S-adenosyl-L-methionine-dependent methyltransferases"/>
    <property type="match status" value="1"/>
</dbReference>
<protein>
    <submittedName>
        <fullName evidence="2">FkbM family methyltransferase</fullName>
    </submittedName>
</protein>
<dbReference type="EMBL" id="JBHSBA010000007">
    <property type="protein sequence ID" value="MFC4126221.1"/>
    <property type="molecule type" value="Genomic_DNA"/>
</dbReference>
<gene>
    <name evidence="2" type="ORF">ACFOW8_14890</name>
</gene>
<comment type="caution">
    <text evidence="2">The sequence shown here is derived from an EMBL/GenBank/DDBJ whole genome shotgun (WGS) entry which is preliminary data.</text>
</comment>
<dbReference type="InterPro" id="IPR029063">
    <property type="entry name" value="SAM-dependent_MTases_sf"/>
</dbReference>
<dbReference type="GO" id="GO:0008168">
    <property type="term" value="F:methyltransferase activity"/>
    <property type="evidence" value="ECO:0007669"/>
    <property type="project" value="UniProtKB-KW"/>
</dbReference>
<feature type="region of interest" description="Disordered" evidence="1">
    <location>
        <begin position="80"/>
        <end position="124"/>
    </location>
</feature>
<accession>A0ABV8L5Q8</accession>
<proteinExistence type="predicted"/>
<dbReference type="InterPro" id="IPR006342">
    <property type="entry name" value="FkbM_mtfrase"/>
</dbReference>
<organism evidence="2 3">
    <name type="scientific">Nocardia rhizosphaerae</name>
    <dbReference type="NCBI Taxonomy" id="1691571"/>
    <lineage>
        <taxon>Bacteria</taxon>
        <taxon>Bacillati</taxon>
        <taxon>Actinomycetota</taxon>
        <taxon>Actinomycetes</taxon>
        <taxon>Mycobacteriales</taxon>
        <taxon>Nocardiaceae</taxon>
        <taxon>Nocardia</taxon>
    </lineage>
</organism>
<dbReference type="Gene3D" id="3.40.50.150">
    <property type="entry name" value="Vaccinia Virus protein VP39"/>
    <property type="match status" value="1"/>
</dbReference>
<keyword evidence="3" id="KW-1185">Reference proteome</keyword>
<keyword evidence="2" id="KW-0489">Methyltransferase</keyword>
<keyword evidence="2" id="KW-0808">Transferase</keyword>
<sequence>MSRVITEDLAPCEVFVDIGAAGGWNSVLAAGVVGPTGRVVAVEPAPPARDLRARNLAFNGHTEIMSVIAAAVTEAAGQATLWTRTRETPQRPPRSAPRHTARATRSTGCRSPRSSTRTQWPERG</sequence>
<dbReference type="NCBIfam" id="TIGR01444">
    <property type="entry name" value="fkbM_fam"/>
    <property type="match status" value="1"/>
</dbReference>
<evidence type="ECO:0000313" key="2">
    <source>
        <dbReference type="EMBL" id="MFC4126221.1"/>
    </source>
</evidence>